<dbReference type="GO" id="GO:0016020">
    <property type="term" value="C:membrane"/>
    <property type="evidence" value="ECO:0007669"/>
    <property type="project" value="UniProtKB-SubCell"/>
</dbReference>
<keyword evidence="3 5" id="KW-1133">Transmembrane helix</keyword>
<dbReference type="SUPFAM" id="SSF81321">
    <property type="entry name" value="Family A G protein-coupled receptor-like"/>
    <property type="match status" value="1"/>
</dbReference>
<feature type="transmembrane region" description="Helical" evidence="5">
    <location>
        <begin position="259"/>
        <end position="279"/>
    </location>
</feature>
<comment type="caution">
    <text evidence="8">The sequence shown here is derived from an EMBL/GenBank/DDBJ whole genome shotgun (WGS) entry which is preliminary data.</text>
</comment>
<evidence type="ECO:0000313" key="8">
    <source>
        <dbReference type="EMBL" id="CAF1208331.1"/>
    </source>
</evidence>
<evidence type="ECO:0000256" key="4">
    <source>
        <dbReference type="ARBA" id="ARBA00023136"/>
    </source>
</evidence>
<accession>A0A814X9K4</accession>
<dbReference type="EMBL" id="CAJNOJ010000153">
    <property type="protein sequence ID" value="CAF1208331.1"/>
    <property type="molecule type" value="Genomic_DNA"/>
</dbReference>
<keyword evidence="2 5" id="KW-0812">Transmembrane</keyword>
<keyword evidence="4 5" id="KW-0472">Membrane</keyword>
<dbReference type="Gene3D" id="1.20.1070.10">
    <property type="entry name" value="Rhodopsin 7-helix transmembrane proteins"/>
    <property type="match status" value="1"/>
</dbReference>
<sequence>MLSSIAFTIISIASTSFTILITLPIVIILYIRLHRERATVILLSANTYVGLLTFSIILLSTNINVLRADLFETSLVNTGGLTACQLQGFLVYERFGCCYSSFVLQALSRLLKVLYPKRTILQSFKFNLVCIVLQWILCFLLLLPSYIWRDLFYSLYEFDYYCGIRYERLFYLWYVIFNIYVLPLTYMAIIYIRLMYYIRRGNLELLQTQRGRSAQRNYVVIRRILCTMTVLALAGLPNVGLAILAYIKPNLSGYYYMYRIQWMVPTITMCTLSIVLVFITPQLKKVIMNAKLPDKQVMPT</sequence>
<evidence type="ECO:0000259" key="6">
    <source>
        <dbReference type="PROSITE" id="PS50262"/>
    </source>
</evidence>
<evidence type="ECO:0000256" key="3">
    <source>
        <dbReference type="ARBA" id="ARBA00022989"/>
    </source>
</evidence>
<dbReference type="EMBL" id="CAJNOR010000023">
    <property type="protein sequence ID" value="CAF0758564.1"/>
    <property type="molecule type" value="Genomic_DNA"/>
</dbReference>
<dbReference type="PROSITE" id="PS50262">
    <property type="entry name" value="G_PROTEIN_RECEP_F1_2"/>
    <property type="match status" value="1"/>
</dbReference>
<evidence type="ECO:0000313" key="10">
    <source>
        <dbReference type="Proteomes" id="UP000663852"/>
    </source>
</evidence>
<dbReference type="InterPro" id="IPR017452">
    <property type="entry name" value="GPCR_Rhodpsn_7TM"/>
</dbReference>
<evidence type="ECO:0000313" key="7">
    <source>
        <dbReference type="EMBL" id="CAF0758564.1"/>
    </source>
</evidence>
<feature type="transmembrane region" description="Helical" evidence="5">
    <location>
        <begin position="128"/>
        <end position="149"/>
    </location>
</feature>
<dbReference type="Proteomes" id="UP000663828">
    <property type="component" value="Unassembled WGS sequence"/>
</dbReference>
<feature type="transmembrane region" description="Helical" evidence="5">
    <location>
        <begin position="169"/>
        <end position="192"/>
    </location>
</feature>
<dbReference type="Proteomes" id="UP000663852">
    <property type="component" value="Unassembled WGS sequence"/>
</dbReference>
<evidence type="ECO:0000313" key="9">
    <source>
        <dbReference type="Proteomes" id="UP000663828"/>
    </source>
</evidence>
<feature type="transmembrane region" description="Helical" evidence="5">
    <location>
        <begin position="6"/>
        <end position="31"/>
    </location>
</feature>
<comment type="subcellular location">
    <subcellularLocation>
        <location evidence="1">Membrane</location>
    </subcellularLocation>
</comment>
<reference evidence="8" key="1">
    <citation type="submission" date="2021-02" db="EMBL/GenBank/DDBJ databases">
        <authorList>
            <person name="Nowell W R."/>
        </authorList>
    </citation>
    <scope>NUCLEOTIDE SEQUENCE</scope>
</reference>
<feature type="domain" description="G-protein coupled receptors family 1 profile" evidence="6">
    <location>
        <begin position="22"/>
        <end position="288"/>
    </location>
</feature>
<evidence type="ECO:0000256" key="2">
    <source>
        <dbReference type="ARBA" id="ARBA00022692"/>
    </source>
</evidence>
<feature type="transmembrane region" description="Helical" evidence="5">
    <location>
        <begin position="224"/>
        <end position="247"/>
    </location>
</feature>
<dbReference type="AlphaFoldDB" id="A0A814X9K4"/>
<organism evidence="8 10">
    <name type="scientific">Adineta ricciae</name>
    <name type="common">Rotifer</name>
    <dbReference type="NCBI Taxonomy" id="249248"/>
    <lineage>
        <taxon>Eukaryota</taxon>
        <taxon>Metazoa</taxon>
        <taxon>Spiralia</taxon>
        <taxon>Gnathifera</taxon>
        <taxon>Rotifera</taxon>
        <taxon>Eurotatoria</taxon>
        <taxon>Bdelloidea</taxon>
        <taxon>Adinetida</taxon>
        <taxon>Adinetidae</taxon>
        <taxon>Adineta</taxon>
    </lineage>
</organism>
<proteinExistence type="predicted"/>
<evidence type="ECO:0000256" key="5">
    <source>
        <dbReference type="SAM" id="Phobius"/>
    </source>
</evidence>
<feature type="transmembrane region" description="Helical" evidence="5">
    <location>
        <begin position="43"/>
        <end position="66"/>
    </location>
</feature>
<evidence type="ECO:0000256" key="1">
    <source>
        <dbReference type="ARBA" id="ARBA00004370"/>
    </source>
</evidence>
<name>A0A814X9K4_ADIRI</name>
<keyword evidence="9" id="KW-1185">Reference proteome</keyword>
<dbReference type="OrthoDB" id="10034266at2759"/>
<protein>
    <recommendedName>
        <fullName evidence="6">G-protein coupled receptors family 1 profile domain-containing protein</fullName>
    </recommendedName>
</protein>
<gene>
    <name evidence="8" type="ORF">EDS130_LOCUS25747</name>
    <name evidence="7" type="ORF">XAT740_LOCUS810</name>
</gene>